<dbReference type="InterPro" id="IPR038770">
    <property type="entry name" value="Na+/solute_symporter_sf"/>
</dbReference>
<comment type="similarity">
    <text evidence="2">Belongs to the monovalent cation:proton antiporter 2 (CPA2) transporter (TC 2.A.37) family.</text>
</comment>
<evidence type="ECO:0000256" key="5">
    <source>
        <dbReference type="ARBA" id="ARBA00022989"/>
    </source>
</evidence>
<evidence type="ECO:0000256" key="3">
    <source>
        <dbReference type="ARBA" id="ARBA00022448"/>
    </source>
</evidence>
<feature type="transmembrane region" description="Helical" evidence="7">
    <location>
        <begin position="353"/>
        <end position="372"/>
    </location>
</feature>
<dbReference type="AlphaFoldDB" id="A0A1F5TRV0"/>
<feature type="transmembrane region" description="Helical" evidence="7">
    <location>
        <begin position="176"/>
        <end position="202"/>
    </location>
</feature>
<proteinExistence type="inferred from homology"/>
<comment type="subcellular location">
    <subcellularLocation>
        <location evidence="1">Membrane</location>
        <topology evidence="1">Multi-pass membrane protein</topology>
    </subcellularLocation>
</comment>
<evidence type="ECO:0000256" key="6">
    <source>
        <dbReference type="ARBA" id="ARBA00023136"/>
    </source>
</evidence>
<gene>
    <name evidence="10" type="ORF">A2531_02390</name>
</gene>
<accession>A0A1F5TRV0</accession>
<feature type="transmembrane region" description="Helical" evidence="7">
    <location>
        <begin position="148"/>
        <end position="170"/>
    </location>
</feature>
<feature type="transmembrane region" description="Helical" evidence="7">
    <location>
        <begin position="86"/>
        <end position="110"/>
    </location>
</feature>
<evidence type="ECO:0000259" key="9">
    <source>
        <dbReference type="Pfam" id="PF02254"/>
    </source>
</evidence>
<dbReference type="GO" id="GO:1902600">
    <property type="term" value="P:proton transmembrane transport"/>
    <property type="evidence" value="ECO:0007669"/>
    <property type="project" value="InterPro"/>
</dbReference>
<dbReference type="Proteomes" id="UP000177579">
    <property type="component" value="Unassembled WGS sequence"/>
</dbReference>
<organism evidence="10 11">
    <name type="scientific">Candidatus Falkowbacteria bacterium RIFOXYD2_FULL_34_120</name>
    <dbReference type="NCBI Taxonomy" id="1798007"/>
    <lineage>
        <taxon>Bacteria</taxon>
        <taxon>Candidatus Falkowiibacteriota</taxon>
    </lineage>
</organism>
<name>A0A1F5TRV0_9BACT</name>
<evidence type="ECO:0000256" key="7">
    <source>
        <dbReference type="SAM" id="Phobius"/>
    </source>
</evidence>
<dbReference type="Pfam" id="PF02254">
    <property type="entry name" value="TrkA_N"/>
    <property type="match status" value="1"/>
</dbReference>
<dbReference type="PANTHER" id="PTHR42751">
    <property type="entry name" value="SODIUM/HYDROGEN EXCHANGER FAMILY/TRKA DOMAIN PROTEIN"/>
    <property type="match status" value="1"/>
</dbReference>
<keyword evidence="5 7" id="KW-1133">Transmembrane helix</keyword>
<evidence type="ECO:0000256" key="2">
    <source>
        <dbReference type="ARBA" id="ARBA00005551"/>
    </source>
</evidence>
<dbReference type="InterPro" id="IPR036291">
    <property type="entry name" value="NAD(P)-bd_dom_sf"/>
</dbReference>
<keyword evidence="4 7" id="KW-0812">Transmembrane</keyword>
<protein>
    <submittedName>
        <fullName evidence="10">Uncharacterized protein</fullName>
    </submittedName>
</protein>
<keyword evidence="6 7" id="KW-0472">Membrane</keyword>
<dbReference type="SUPFAM" id="SSF51735">
    <property type="entry name" value="NAD(P)-binding Rossmann-fold domains"/>
    <property type="match status" value="1"/>
</dbReference>
<feature type="transmembrane region" description="Helical" evidence="7">
    <location>
        <begin position="214"/>
        <end position="230"/>
    </location>
</feature>
<evidence type="ECO:0000313" key="11">
    <source>
        <dbReference type="Proteomes" id="UP000177579"/>
    </source>
</evidence>
<dbReference type="GO" id="GO:0016020">
    <property type="term" value="C:membrane"/>
    <property type="evidence" value="ECO:0007669"/>
    <property type="project" value="UniProtKB-SubCell"/>
</dbReference>
<feature type="domain" description="RCK N-terminal" evidence="9">
    <location>
        <begin position="406"/>
        <end position="521"/>
    </location>
</feature>
<feature type="transmembrane region" description="Helical" evidence="7">
    <location>
        <begin position="116"/>
        <end position="136"/>
    </location>
</feature>
<feature type="domain" description="Cation/H+ exchanger transmembrane" evidence="8">
    <location>
        <begin position="14"/>
        <end position="370"/>
    </location>
</feature>
<feature type="transmembrane region" description="Helical" evidence="7">
    <location>
        <begin position="55"/>
        <end position="79"/>
    </location>
</feature>
<keyword evidence="3" id="KW-0813">Transport</keyword>
<sequence length="563" mass="63536">MTTSIFIDISVILGIAIGIAFLVQLLKQPMIISYIITGIICGPVFLNLINSNQEFFDVFANFGVILLLFLVGLSLNIGYLKRIGKVAAITGIGQVIFTSLFGFFILFAIGFDKYPAIFLAISITFSSTIIIMKLLSDKKDLQTVYGRYTVGLMLVQDIIAIVIMIMLPIFQNSDSILATVFVLFVKVFLFLLAVYLLANLILPVILNRAARSGEFLLMFTLAWCFAIAGFGEMAGISLEVGAILAGLALGSSRYQMEISSRVRPIRDFFIALFFIILGSEMYIENFQTIILPGIILSIFVLVGNPLILYLLYRRMKFTRQSSFLAGLTAAQVSEFGFVFLFVAKQFGFIDDNILSIFTVVALITIFVSSYLITYNTQVYDFILPFFRIFGRDKFHSPKEENIVYDVFVFGYHRLGWKICEALKEMNVSFVVVDSDPLATDKLESRGIPYYFGDAMDVEFLSELPINKAKLIISTLPGADSQSTLIKHIRIENEKTLIIANLSHIKFLDDLYGAGADYVMMPHLISGHWMANILKTQNWNKDTFRKLYEEQKEEMRLRFTLGHH</sequence>
<dbReference type="GO" id="GO:0006813">
    <property type="term" value="P:potassium ion transport"/>
    <property type="evidence" value="ECO:0007669"/>
    <property type="project" value="InterPro"/>
</dbReference>
<evidence type="ECO:0000313" key="10">
    <source>
        <dbReference type="EMBL" id="OGF41517.1"/>
    </source>
</evidence>
<dbReference type="PANTHER" id="PTHR42751:SF3">
    <property type="entry name" value="SODIUM_GLUTAMATE SYMPORTER"/>
    <property type="match status" value="1"/>
</dbReference>
<evidence type="ECO:0000256" key="1">
    <source>
        <dbReference type="ARBA" id="ARBA00004141"/>
    </source>
</evidence>
<evidence type="ECO:0000259" key="8">
    <source>
        <dbReference type="Pfam" id="PF00999"/>
    </source>
</evidence>
<evidence type="ECO:0000256" key="4">
    <source>
        <dbReference type="ARBA" id="ARBA00022692"/>
    </source>
</evidence>
<feature type="transmembrane region" description="Helical" evidence="7">
    <location>
        <begin position="323"/>
        <end position="341"/>
    </location>
</feature>
<dbReference type="GO" id="GO:0015297">
    <property type="term" value="F:antiporter activity"/>
    <property type="evidence" value="ECO:0007669"/>
    <property type="project" value="InterPro"/>
</dbReference>
<dbReference type="Gene3D" id="1.20.1530.20">
    <property type="match status" value="1"/>
</dbReference>
<dbReference type="InterPro" id="IPR003148">
    <property type="entry name" value="RCK_N"/>
</dbReference>
<feature type="transmembrane region" description="Helical" evidence="7">
    <location>
        <begin position="31"/>
        <end position="49"/>
    </location>
</feature>
<dbReference type="Pfam" id="PF00999">
    <property type="entry name" value="Na_H_Exchanger"/>
    <property type="match status" value="1"/>
</dbReference>
<reference evidence="10 11" key="1">
    <citation type="journal article" date="2016" name="Nat. Commun.">
        <title>Thousands of microbial genomes shed light on interconnected biogeochemical processes in an aquifer system.</title>
        <authorList>
            <person name="Anantharaman K."/>
            <person name="Brown C.T."/>
            <person name="Hug L.A."/>
            <person name="Sharon I."/>
            <person name="Castelle C.J."/>
            <person name="Probst A.J."/>
            <person name="Thomas B.C."/>
            <person name="Singh A."/>
            <person name="Wilkins M.J."/>
            <person name="Karaoz U."/>
            <person name="Brodie E.L."/>
            <person name="Williams K.H."/>
            <person name="Hubbard S.S."/>
            <person name="Banfield J.F."/>
        </authorList>
    </citation>
    <scope>NUCLEOTIDE SEQUENCE [LARGE SCALE GENOMIC DNA]</scope>
</reference>
<feature type="transmembrane region" description="Helical" evidence="7">
    <location>
        <begin position="6"/>
        <end position="26"/>
    </location>
</feature>
<comment type="caution">
    <text evidence="10">The sequence shown here is derived from an EMBL/GenBank/DDBJ whole genome shotgun (WGS) entry which is preliminary data.</text>
</comment>
<dbReference type="InterPro" id="IPR006153">
    <property type="entry name" value="Cation/H_exchanger_TM"/>
</dbReference>
<dbReference type="Gene3D" id="3.40.50.720">
    <property type="entry name" value="NAD(P)-binding Rossmann-like Domain"/>
    <property type="match status" value="1"/>
</dbReference>
<dbReference type="EMBL" id="MFGO01000008">
    <property type="protein sequence ID" value="OGF41517.1"/>
    <property type="molecule type" value="Genomic_DNA"/>
</dbReference>
<feature type="transmembrane region" description="Helical" evidence="7">
    <location>
        <begin position="289"/>
        <end position="311"/>
    </location>
</feature>